<accession>A0A9D4EKL9</accession>
<organism evidence="1 2">
    <name type="scientific">Dreissena polymorpha</name>
    <name type="common">Zebra mussel</name>
    <name type="synonym">Mytilus polymorpha</name>
    <dbReference type="NCBI Taxonomy" id="45954"/>
    <lineage>
        <taxon>Eukaryota</taxon>
        <taxon>Metazoa</taxon>
        <taxon>Spiralia</taxon>
        <taxon>Lophotrochozoa</taxon>
        <taxon>Mollusca</taxon>
        <taxon>Bivalvia</taxon>
        <taxon>Autobranchia</taxon>
        <taxon>Heteroconchia</taxon>
        <taxon>Euheterodonta</taxon>
        <taxon>Imparidentia</taxon>
        <taxon>Neoheterodontei</taxon>
        <taxon>Myida</taxon>
        <taxon>Dreissenoidea</taxon>
        <taxon>Dreissenidae</taxon>
        <taxon>Dreissena</taxon>
    </lineage>
</organism>
<dbReference type="Proteomes" id="UP000828390">
    <property type="component" value="Unassembled WGS sequence"/>
</dbReference>
<evidence type="ECO:0000313" key="1">
    <source>
        <dbReference type="EMBL" id="KAH3780221.1"/>
    </source>
</evidence>
<gene>
    <name evidence="1" type="ORF">DPMN_158032</name>
</gene>
<reference evidence="1" key="1">
    <citation type="journal article" date="2019" name="bioRxiv">
        <title>The Genome of the Zebra Mussel, Dreissena polymorpha: A Resource for Invasive Species Research.</title>
        <authorList>
            <person name="McCartney M.A."/>
            <person name="Auch B."/>
            <person name="Kono T."/>
            <person name="Mallez S."/>
            <person name="Zhang Y."/>
            <person name="Obille A."/>
            <person name="Becker A."/>
            <person name="Abrahante J.E."/>
            <person name="Garbe J."/>
            <person name="Badalamenti J.P."/>
            <person name="Herman A."/>
            <person name="Mangelson H."/>
            <person name="Liachko I."/>
            <person name="Sullivan S."/>
            <person name="Sone E.D."/>
            <person name="Koren S."/>
            <person name="Silverstein K.A.T."/>
            <person name="Beckman K.B."/>
            <person name="Gohl D.M."/>
        </authorList>
    </citation>
    <scope>NUCLEOTIDE SEQUENCE</scope>
    <source>
        <strain evidence="1">Duluth1</strain>
        <tissue evidence="1">Whole animal</tissue>
    </source>
</reference>
<proteinExistence type="predicted"/>
<name>A0A9D4EKL9_DREPO</name>
<protein>
    <submittedName>
        <fullName evidence="1">Uncharacterized protein</fullName>
    </submittedName>
</protein>
<evidence type="ECO:0000313" key="2">
    <source>
        <dbReference type="Proteomes" id="UP000828390"/>
    </source>
</evidence>
<dbReference type="AlphaFoldDB" id="A0A9D4EKL9"/>
<keyword evidence="2" id="KW-1185">Reference proteome</keyword>
<dbReference type="EMBL" id="JAIWYP010000008">
    <property type="protein sequence ID" value="KAH3780221.1"/>
    <property type="molecule type" value="Genomic_DNA"/>
</dbReference>
<reference evidence="1" key="2">
    <citation type="submission" date="2020-11" db="EMBL/GenBank/DDBJ databases">
        <authorList>
            <person name="McCartney M.A."/>
            <person name="Auch B."/>
            <person name="Kono T."/>
            <person name="Mallez S."/>
            <person name="Becker A."/>
            <person name="Gohl D.M."/>
            <person name="Silverstein K.A.T."/>
            <person name="Koren S."/>
            <person name="Bechman K.B."/>
            <person name="Herman A."/>
            <person name="Abrahante J.E."/>
            <person name="Garbe J."/>
        </authorList>
    </citation>
    <scope>NUCLEOTIDE SEQUENCE</scope>
    <source>
        <strain evidence="1">Duluth1</strain>
        <tissue evidence="1">Whole animal</tissue>
    </source>
</reference>
<sequence length="153" mass="17665">MSNHDGPTGIPWYKYRVSLRVSRKISCIASVVVSRGLKLDRDTRDSDNTGDILPFTQSDTRYFARHRKRHTVFCTILEATRDIYHDISSFGLPTPGRCFVVHFRASLRVSRNKSCVDLSNAQNIVYPFVCRVSPLVKEGRDYRWHYPDAVENI</sequence>
<comment type="caution">
    <text evidence="1">The sequence shown here is derived from an EMBL/GenBank/DDBJ whole genome shotgun (WGS) entry which is preliminary data.</text>
</comment>